<evidence type="ECO:0000256" key="1">
    <source>
        <dbReference type="ARBA" id="ARBA00001971"/>
    </source>
</evidence>
<comment type="similarity">
    <text evidence="2 7">Belongs to the cytochrome P450 family.</text>
</comment>
<feature type="compositionally biased region" description="Basic and acidic residues" evidence="8">
    <location>
        <begin position="279"/>
        <end position="291"/>
    </location>
</feature>
<evidence type="ECO:0000256" key="2">
    <source>
        <dbReference type="ARBA" id="ARBA00010617"/>
    </source>
</evidence>
<organism evidence="9 10">
    <name type="scientific">Knufia peltigerae</name>
    <dbReference type="NCBI Taxonomy" id="1002370"/>
    <lineage>
        <taxon>Eukaryota</taxon>
        <taxon>Fungi</taxon>
        <taxon>Dikarya</taxon>
        <taxon>Ascomycota</taxon>
        <taxon>Pezizomycotina</taxon>
        <taxon>Eurotiomycetes</taxon>
        <taxon>Chaetothyriomycetidae</taxon>
        <taxon>Chaetothyriales</taxon>
        <taxon>Trichomeriaceae</taxon>
        <taxon>Knufia</taxon>
    </lineage>
</organism>
<keyword evidence="4 7" id="KW-0560">Oxidoreductase</keyword>
<reference evidence="9" key="1">
    <citation type="submission" date="2022-10" db="EMBL/GenBank/DDBJ databases">
        <title>Culturing micro-colonial fungi from biological soil crusts in the Mojave desert and describing Neophaeococcomyces mojavensis, and introducing the new genera and species Taxawa tesnikishii.</title>
        <authorList>
            <person name="Kurbessoian T."/>
            <person name="Stajich J.E."/>
        </authorList>
    </citation>
    <scope>NUCLEOTIDE SEQUENCE</scope>
    <source>
        <strain evidence="9">TK_35</strain>
    </source>
</reference>
<dbReference type="SUPFAM" id="SSF48264">
    <property type="entry name" value="Cytochrome P450"/>
    <property type="match status" value="1"/>
</dbReference>
<evidence type="ECO:0000313" key="10">
    <source>
        <dbReference type="Proteomes" id="UP001172681"/>
    </source>
</evidence>
<proteinExistence type="inferred from homology"/>
<evidence type="ECO:0000256" key="4">
    <source>
        <dbReference type="ARBA" id="ARBA00023002"/>
    </source>
</evidence>
<dbReference type="InterPro" id="IPR036396">
    <property type="entry name" value="Cyt_P450_sf"/>
</dbReference>
<name>A0AA38Y6J8_9EURO</name>
<dbReference type="GO" id="GO:0016705">
    <property type="term" value="F:oxidoreductase activity, acting on paired donors, with incorporation or reduction of molecular oxygen"/>
    <property type="evidence" value="ECO:0007669"/>
    <property type="project" value="InterPro"/>
</dbReference>
<dbReference type="GO" id="GO:0020037">
    <property type="term" value="F:heme binding"/>
    <property type="evidence" value="ECO:0007669"/>
    <property type="project" value="InterPro"/>
</dbReference>
<dbReference type="GO" id="GO:0004497">
    <property type="term" value="F:monooxygenase activity"/>
    <property type="evidence" value="ECO:0007669"/>
    <property type="project" value="UniProtKB-KW"/>
</dbReference>
<dbReference type="PANTHER" id="PTHR24305:SF235">
    <property type="entry name" value="CYTOCHROME P450 MONOOXYGENASE APDB-RELATED"/>
    <property type="match status" value="1"/>
</dbReference>
<evidence type="ECO:0000256" key="6">
    <source>
        <dbReference type="PIRSR" id="PIRSR602403-1"/>
    </source>
</evidence>
<dbReference type="PRINTS" id="PR00385">
    <property type="entry name" value="P450"/>
</dbReference>
<dbReference type="InterPro" id="IPR002403">
    <property type="entry name" value="Cyt_P450_E_grp-IV"/>
</dbReference>
<feature type="binding site" description="axial binding residue" evidence="6">
    <location>
        <position position="536"/>
    </location>
    <ligand>
        <name>heme</name>
        <dbReference type="ChEBI" id="CHEBI:30413"/>
    </ligand>
    <ligandPart>
        <name>Fe</name>
        <dbReference type="ChEBI" id="CHEBI:18248"/>
    </ligandPart>
</feature>
<dbReference type="PANTHER" id="PTHR24305">
    <property type="entry name" value="CYTOCHROME P450"/>
    <property type="match status" value="1"/>
</dbReference>
<keyword evidence="3 6" id="KW-0479">Metal-binding</keyword>
<keyword evidence="10" id="KW-1185">Reference proteome</keyword>
<keyword evidence="7" id="KW-0503">Monooxygenase</keyword>
<dbReference type="Proteomes" id="UP001172681">
    <property type="component" value="Unassembled WGS sequence"/>
</dbReference>
<evidence type="ECO:0000256" key="3">
    <source>
        <dbReference type="ARBA" id="ARBA00022723"/>
    </source>
</evidence>
<comment type="caution">
    <text evidence="9">The sequence shown here is derived from an EMBL/GenBank/DDBJ whole genome shotgun (WGS) entry which is preliminary data.</text>
</comment>
<dbReference type="GO" id="GO:0044550">
    <property type="term" value="P:secondary metabolite biosynthetic process"/>
    <property type="evidence" value="ECO:0007669"/>
    <property type="project" value="UniProtKB-ARBA"/>
</dbReference>
<evidence type="ECO:0000256" key="7">
    <source>
        <dbReference type="RuleBase" id="RU000461"/>
    </source>
</evidence>
<comment type="cofactor">
    <cofactor evidence="1 6">
        <name>heme</name>
        <dbReference type="ChEBI" id="CHEBI:30413"/>
    </cofactor>
</comment>
<keyword evidence="5 6" id="KW-0408">Iron</keyword>
<dbReference type="AlphaFoldDB" id="A0AA38Y6J8"/>
<gene>
    <name evidence="9" type="ORF">H2204_004843</name>
</gene>
<sequence length="597" mass="67043">MLVSLALALIPAIVVYTLIKNYFLLTSSIPGPFVARFTDAYRALLVYRRRPHEVHLALHKKHGDLVRLGPNYVSVTGSRTYVPQIYGIGKGLVKSDFYSVFQNVVNGRRAASLVAETDESAHAKSKRLIAHAYSLSTLVEYEGLVERTTVCFLDALEERFATTRGATGDKKSRPSQSLDLARYLQFFAFDVIGELTFSRRLGFIESGTDVDNIMAAIGANFSYFSVLGQMPWLDETLLGKNPIYVKYFRKSVSSPILIFAQRLLKERLEDLDGQDNTGGDDKNRQDPKGKGGESYNRPDFLTRFLKVRKEQMESHDEALSDGQILSYLFVSEQPKHPRLIIPSSSGPLKQSQSLCFSPSLLNSNLHEYQLTSFSFLSIKMNINAGSDTIASTLRAIFYHLLKNPTSLTELQSELDAAARDKKISVPCPTWVETQENLPFLCAVIKEGLRMNPALSLPLERVVPAEGLTLRHEDNTTTSLPPGTIIGINPWVFQRSTDIFGKDAERWNPTRWLTAEEKSTKSMEHSLLAFGAGKRSCLGKNVALLELHKLIPAMLLKFNMTLTHPDREWKVENAWALNQTDIEVNLSLRNPRRNPEES</sequence>
<dbReference type="PRINTS" id="PR00465">
    <property type="entry name" value="EP450IV"/>
</dbReference>
<dbReference type="InterPro" id="IPR001128">
    <property type="entry name" value="Cyt_P450"/>
</dbReference>
<dbReference type="Pfam" id="PF00067">
    <property type="entry name" value="p450"/>
    <property type="match status" value="2"/>
</dbReference>
<dbReference type="InterPro" id="IPR050121">
    <property type="entry name" value="Cytochrome_P450_monoxygenase"/>
</dbReference>
<dbReference type="Gene3D" id="1.10.630.10">
    <property type="entry name" value="Cytochrome P450"/>
    <property type="match status" value="1"/>
</dbReference>
<dbReference type="PROSITE" id="PS00086">
    <property type="entry name" value="CYTOCHROME_P450"/>
    <property type="match status" value="1"/>
</dbReference>
<evidence type="ECO:0000313" key="9">
    <source>
        <dbReference type="EMBL" id="KAJ9637419.1"/>
    </source>
</evidence>
<protein>
    <recommendedName>
        <fullName evidence="11">Cytochrome P450</fullName>
    </recommendedName>
</protein>
<feature type="region of interest" description="Disordered" evidence="8">
    <location>
        <begin position="270"/>
        <end position="297"/>
    </location>
</feature>
<dbReference type="CDD" id="cd11060">
    <property type="entry name" value="CYP57A1-like"/>
    <property type="match status" value="1"/>
</dbReference>
<dbReference type="InterPro" id="IPR017972">
    <property type="entry name" value="Cyt_P450_CS"/>
</dbReference>
<keyword evidence="6 7" id="KW-0349">Heme</keyword>
<dbReference type="EMBL" id="JAPDRN010000025">
    <property type="protein sequence ID" value="KAJ9637419.1"/>
    <property type="molecule type" value="Genomic_DNA"/>
</dbReference>
<dbReference type="GO" id="GO:0005506">
    <property type="term" value="F:iron ion binding"/>
    <property type="evidence" value="ECO:0007669"/>
    <property type="project" value="InterPro"/>
</dbReference>
<evidence type="ECO:0000256" key="8">
    <source>
        <dbReference type="SAM" id="MobiDB-lite"/>
    </source>
</evidence>
<evidence type="ECO:0008006" key="11">
    <source>
        <dbReference type="Google" id="ProtNLM"/>
    </source>
</evidence>
<accession>A0AA38Y6J8</accession>
<evidence type="ECO:0000256" key="5">
    <source>
        <dbReference type="ARBA" id="ARBA00023004"/>
    </source>
</evidence>